<evidence type="ECO:0000256" key="3">
    <source>
        <dbReference type="SAM" id="Phobius"/>
    </source>
</evidence>
<keyword evidence="3" id="KW-0812">Transmembrane</keyword>
<gene>
    <name evidence="4" type="ORF">ZIOFF_037878</name>
</gene>
<dbReference type="AlphaFoldDB" id="A0A8J5GL12"/>
<name>A0A8J5GL12_ZINOF</name>
<dbReference type="PANTHER" id="PTHR31234">
    <property type="entry name" value="LATE EMBRYOGENESIS ABUNDANT (LEA) HYDROXYPROLINE-RICH GLYCOPROTEIN FAMILY"/>
    <property type="match status" value="1"/>
</dbReference>
<dbReference type="EMBL" id="JACMSC010000010">
    <property type="protein sequence ID" value="KAG6505522.1"/>
    <property type="molecule type" value="Genomic_DNA"/>
</dbReference>
<comment type="caution">
    <text evidence="4">The sequence shown here is derived from an EMBL/GenBank/DDBJ whole genome shotgun (WGS) entry which is preliminary data.</text>
</comment>
<evidence type="ECO:0008006" key="6">
    <source>
        <dbReference type="Google" id="ProtNLM"/>
    </source>
</evidence>
<keyword evidence="3" id="KW-1133">Transmembrane helix</keyword>
<keyword evidence="2 3" id="KW-0472">Membrane</keyword>
<dbReference type="GO" id="GO:0005886">
    <property type="term" value="C:plasma membrane"/>
    <property type="evidence" value="ECO:0007669"/>
    <property type="project" value="TreeGrafter"/>
</dbReference>
<dbReference type="GO" id="GO:0098542">
    <property type="term" value="P:defense response to other organism"/>
    <property type="evidence" value="ECO:0007669"/>
    <property type="project" value="InterPro"/>
</dbReference>
<comment type="subcellular location">
    <subcellularLocation>
        <location evidence="1">Membrane</location>
    </subcellularLocation>
</comment>
<evidence type="ECO:0000313" key="4">
    <source>
        <dbReference type="EMBL" id="KAG6505522.1"/>
    </source>
</evidence>
<keyword evidence="5" id="KW-1185">Reference proteome</keyword>
<dbReference type="Proteomes" id="UP000734854">
    <property type="component" value="Unassembled WGS sequence"/>
</dbReference>
<accession>A0A8J5GL12</accession>
<protein>
    <recommendedName>
        <fullName evidence="6">Late embryogenesis abundant protein LEA-2 subgroup domain-containing protein</fullName>
    </recommendedName>
</protein>
<dbReference type="PANTHER" id="PTHR31234:SF66">
    <property type="entry name" value="LATE EMBRYOGENESIS ABUNDANT PROTEIN"/>
    <property type="match status" value="1"/>
</dbReference>
<feature type="transmembrane region" description="Helical" evidence="3">
    <location>
        <begin position="80"/>
        <end position="109"/>
    </location>
</feature>
<sequence length="365" mass="42036">MLVDQLWLVVEQQKQKHKLANTRQAWHFLLLLEKKSNLPCHFLREPMTTYLRLPHRHSTSDRQILMPRLISDEGRHTHPLVWAIAIVCLILVIAVIITGIVVLTVYIIYKPKAPYIKVAYAHLNNLVYDQSGLLQIDMTLTMVAENDNMRAHASFSDQRILLQFHGIDVAVLRADPFEVAKNNSLELNYLFQSQPIPLGEGAMDTMDVALKRGMVPFELIGQARTRWKVGFFLSVRIARTTAVRRAEDQQERREGPKRMSEGRMAKGGKVIETFMEDTSNSSTQNDELALVLVFNDEIEEACKIKEEGHQSAAESDLLVADEELTRCVIPHDSIVFRWFLERTFSRVFRTGEKNYCKRKLDFWSS</sequence>
<organism evidence="4 5">
    <name type="scientific">Zingiber officinale</name>
    <name type="common">Ginger</name>
    <name type="synonym">Amomum zingiber</name>
    <dbReference type="NCBI Taxonomy" id="94328"/>
    <lineage>
        <taxon>Eukaryota</taxon>
        <taxon>Viridiplantae</taxon>
        <taxon>Streptophyta</taxon>
        <taxon>Embryophyta</taxon>
        <taxon>Tracheophyta</taxon>
        <taxon>Spermatophyta</taxon>
        <taxon>Magnoliopsida</taxon>
        <taxon>Liliopsida</taxon>
        <taxon>Zingiberales</taxon>
        <taxon>Zingiberaceae</taxon>
        <taxon>Zingiber</taxon>
    </lineage>
</organism>
<proteinExistence type="predicted"/>
<reference evidence="4 5" key="1">
    <citation type="submission" date="2020-08" db="EMBL/GenBank/DDBJ databases">
        <title>Plant Genome Project.</title>
        <authorList>
            <person name="Zhang R.-G."/>
        </authorList>
    </citation>
    <scope>NUCLEOTIDE SEQUENCE [LARGE SCALE GENOMIC DNA]</scope>
    <source>
        <tissue evidence="4">Rhizome</tissue>
    </source>
</reference>
<dbReference type="InterPro" id="IPR044839">
    <property type="entry name" value="NDR1-like"/>
</dbReference>
<evidence type="ECO:0000256" key="2">
    <source>
        <dbReference type="ARBA" id="ARBA00023136"/>
    </source>
</evidence>
<evidence type="ECO:0000256" key="1">
    <source>
        <dbReference type="ARBA" id="ARBA00004370"/>
    </source>
</evidence>
<evidence type="ECO:0000313" key="5">
    <source>
        <dbReference type="Proteomes" id="UP000734854"/>
    </source>
</evidence>